<protein>
    <submittedName>
        <fullName evidence="1">Uncharacterized protein</fullName>
    </submittedName>
</protein>
<accession>A0ABV0XFD9</accession>
<dbReference type="EMBL" id="JAHRIP010001256">
    <property type="protein sequence ID" value="MEQ2280182.1"/>
    <property type="molecule type" value="Genomic_DNA"/>
</dbReference>
<name>A0ABV0XFD9_9TELE</name>
<evidence type="ECO:0000313" key="1">
    <source>
        <dbReference type="EMBL" id="MEQ2280182.1"/>
    </source>
</evidence>
<reference evidence="1 2" key="1">
    <citation type="submission" date="2021-06" db="EMBL/GenBank/DDBJ databases">
        <authorList>
            <person name="Palmer J.M."/>
        </authorList>
    </citation>
    <scope>NUCLEOTIDE SEQUENCE [LARGE SCALE GENOMIC DNA]</scope>
    <source>
        <strain evidence="1 2">AS_MEX2019</strain>
        <tissue evidence="1">Muscle</tissue>
    </source>
</reference>
<evidence type="ECO:0000313" key="2">
    <source>
        <dbReference type="Proteomes" id="UP001469553"/>
    </source>
</evidence>
<comment type="caution">
    <text evidence="1">The sequence shown here is derived from an EMBL/GenBank/DDBJ whole genome shotgun (WGS) entry which is preliminary data.</text>
</comment>
<dbReference type="Proteomes" id="UP001469553">
    <property type="component" value="Unassembled WGS sequence"/>
</dbReference>
<sequence length="101" mass="11570">MMIQNRRCNRFDATVCGVQSHGKHSTPHTHKYSDFRWEILQTLEQFPSVFPSPCFLIGYTSSSTGCMLVCPQGKPNMVGYRGKTIQHVEYTRFKVKVVLLS</sequence>
<proteinExistence type="predicted"/>
<keyword evidence="2" id="KW-1185">Reference proteome</keyword>
<gene>
    <name evidence="1" type="ORF">AMECASPLE_016988</name>
</gene>
<organism evidence="1 2">
    <name type="scientific">Ameca splendens</name>
    <dbReference type="NCBI Taxonomy" id="208324"/>
    <lineage>
        <taxon>Eukaryota</taxon>
        <taxon>Metazoa</taxon>
        <taxon>Chordata</taxon>
        <taxon>Craniata</taxon>
        <taxon>Vertebrata</taxon>
        <taxon>Euteleostomi</taxon>
        <taxon>Actinopterygii</taxon>
        <taxon>Neopterygii</taxon>
        <taxon>Teleostei</taxon>
        <taxon>Neoteleostei</taxon>
        <taxon>Acanthomorphata</taxon>
        <taxon>Ovalentaria</taxon>
        <taxon>Atherinomorphae</taxon>
        <taxon>Cyprinodontiformes</taxon>
        <taxon>Goodeidae</taxon>
        <taxon>Ameca</taxon>
    </lineage>
</organism>